<protein>
    <submittedName>
        <fullName evidence="2">Uncharacterized protein</fullName>
    </submittedName>
</protein>
<feature type="signal peptide" evidence="1">
    <location>
        <begin position="1"/>
        <end position="19"/>
    </location>
</feature>
<dbReference type="OrthoDB" id="19653at2759"/>
<keyword evidence="3" id="KW-1185">Reference proteome</keyword>
<keyword evidence="1" id="KW-0732">Signal</keyword>
<evidence type="ECO:0000313" key="2">
    <source>
        <dbReference type="EMBL" id="GBP32978.1"/>
    </source>
</evidence>
<name>A0A4C1V2D5_EUMVA</name>
<dbReference type="SUPFAM" id="SSF53474">
    <property type="entry name" value="alpha/beta-Hydrolases"/>
    <property type="match status" value="1"/>
</dbReference>
<proteinExistence type="predicted"/>
<dbReference type="EMBL" id="BGZK01000267">
    <property type="protein sequence ID" value="GBP32978.1"/>
    <property type="molecule type" value="Genomic_DNA"/>
</dbReference>
<gene>
    <name evidence="2" type="ORF">EVAR_20159_1</name>
</gene>
<dbReference type="Gene3D" id="3.40.50.1820">
    <property type="entry name" value="alpha/beta hydrolase"/>
    <property type="match status" value="1"/>
</dbReference>
<sequence length="96" mass="10675">MRLLKILCCIAYLISCVTGTNVRVDPLVITSHGLVRGQRATDGDYSTFLGIPFAQVDPNNPFGESLPYPNFEEVFDAADGSSECPPDKSRDWCYIW</sequence>
<comment type="caution">
    <text evidence="2">The sequence shown here is derived from an EMBL/GenBank/DDBJ whole genome shotgun (WGS) entry which is preliminary data.</text>
</comment>
<evidence type="ECO:0000313" key="3">
    <source>
        <dbReference type="Proteomes" id="UP000299102"/>
    </source>
</evidence>
<feature type="chain" id="PRO_5020024744" evidence="1">
    <location>
        <begin position="20"/>
        <end position="96"/>
    </location>
</feature>
<accession>A0A4C1V2D5</accession>
<dbReference type="InterPro" id="IPR029058">
    <property type="entry name" value="AB_hydrolase_fold"/>
</dbReference>
<evidence type="ECO:0000256" key="1">
    <source>
        <dbReference type="SAM" id="SignalP"/>
    </source>
</evidence>
<dbReference type="Proteomes" id="UP000299102">
    <property type="component" value="Unassembled WGS sequence"/>
</dbReference>
<reference evidence="2 3" key="1">
    <citation type="journal article" date="2019" name="Commun. Biol.">
        <title>The bagworm genome reveals a unique fibroin gene that provides high tensile strength.</title>
        <authorList>
            <person name="Kono N."/>
            <person name="Nakamura H."/>
            <person name="Ohtoshi R."/>
            <person name="Tomita M."/>
            <person name="Numata K."/>
            <person name="Arakawa K."/>
        </authorList>
    </citation>
    <scope>NUCLEOTIDE SEQUENCE [LARGE SCALE GENOMIC DNA]</scope>
</reference>
<dbReference type="AlphaFoldDB" id="A0A4C1V2D5"/>
<organism evidence="2 3">
    <name type="scientific">Eumeta variegata</name>
    <name type="common">Bagworm moth</name>
    <name type="synonym">Eumeta japonica</name>
    <dbReference type="NCBI Taxonomy" id="151549"/>
    <lineage>
        <taxon>Eukaryota</taxon>
        <taxon>Metazoa</taxon>
        <taxon>Ecdysozoa</taxon>
        <taxon>Arthropoda</taxon>
        <taxon>Hexapoda</taxon>
        <taxon>Insecta</taxon>
        <taxon>Pterygota</taxon>
        <taxon>Neoptera</taxon>
        <taxon>Endopterygota</taxon>
        <taxon>Lepidoptera</taxon>
        <taxon>Glossata</taxon>
        <taxon>Ditrysia</taxon>
        <taxon>Tineoidea</taxon>
        <taxon>Psychidae</taxon>
        <taxon>Oiketicinae</taxon>
        <taxon>Eumeta</taxon>
    </lineage>
</organism>